<dbReference type="Pfam" id="PF02167">
    <property type="entry name" value="Cytochrom_C1"/>
    <property type="match status" value="1"/>
</dbReference>
<evidence type="ECO:0000256" key="6">
    <source>
        <dbReference type="ARBA" id="ARBA00023004"/>
    </source>
</evidence>
<evidence type="ECO:0000256" key="10">
    <source>
        <dbReference type="SAM" id="SignalP"/>
    </source>
</evidence>
<dbReference type="GO" id="GO:0016020">
    <property type="term" value="C:membrane"/>
    <property type="evidence" value="ECO:0007669"/>
    <property type="project" value="UniProtKB-SubCell"/>
</dbReference>
<protein>
    <submittedName>
        <fullName evidence="11">Ubiquinol-cytochrome c reductase cytochrome c1 subunit</fullName>
    </submittedName>
</protein>
<dbReference type="GO" id="GO:0046872">
    <property type="term" value="F:metal ion binding"/>
    <property type="evidence" value="ECO:0007669"/>
    <property type="project" value="UniProtKB-KW"/>
</dbReference>
<organism evidence="11 12">
    <name type="scientific">Povalibacter uvarum</name>
    <dbReference type="NCBI Taxonomy" id="732238"/>
    <lineage>
        <taxon>Bacteria</taxon>
        <taxon>Pseudomonadati</taxon>
        <taxon>Pseudomonadota</taxon>
        <taxon>Gammaproteobacteria</taxon>
        <taxon>Steroidobacterales</taxon>
        <taxon>Steroidobacteraceae</taxon>
        <taxon>Povalibacter</taxon>
    </lineage>
</organism>
<evidence type="ECO:0000256" key="9">
    <source>
        <dbReference type="SAM" id="Phobius"/>
    </source>
</evidence>
<dbReference type="RefSeq" id="WP_221304402.1">
    <property type="nucleotide sequence ID" value="NZ_JACHHZ010000006.1"/>
</dbReference>
<dbReference type="PRINTS" id="PR00603">
    <property type="entry name" value="CYTOCHROMEC1"/>
</dbReference>
<keyword evidence="3 9" id="KW-0812">Transmembrane</keyword>
<proteinExistence type="predicted"/>
<evidence type="ECO:0000256" key="3">
    <source>
        <dbReference type="ARBA" id="ARBA00022692"/>
    </source>
</evidence>
<evidence type="ECO:0000256" key="7">
    <source>
        <dbReference type="ARBA" id="ARBA00023136"/>
    </source>
</evidence>
<comment type="subcellular location">
    <subcellularLocation>
        <location evidence="1">Membrane</location>
    </subcellularLocation>
</comment>
<evidence type="ECO:0000256" key="5">
    <source>
        <dbReference type="ARBA" id="ARBA00022989"/>
    </source>
</evidence>
<keyword evidence="2 8" id="KW-0349">Heme</keyword>
<dbReference type="PANTHER" id="PTHR10266:SF3">
    <property type="entry name" value="CYTOCHROME C1, HEME PROTEIN, MITOCHONDRIAL"/>
    <property type="match status" value="1"/>
</dbReference>
<dbReference type="PANTHER" id="PTHR10266">
    <property type="entry name" value="CYTOCHROME C1"/>
    <property type="match status" value="1"/>
</dbReference>
<keyword evidence="7 9" id="KW-0472">Membrane</keyword>
<evidence type="ECO:0000256" key="2">
    <source>
        <dbReference type="ARBA" id="ARBA00022617"/>
    </source>
</evidence>
<comment type="caution">
    <text evidence="11">The sequence shown here is derived from an EMBL/GenBank/DDBJ whole genome shotgun (WGS) entry which is preliminary data.</text>
</comment>
<evidence type="ECO:0000256" key="4">
    <source>
        <dbReference type="ARBA" id="ARBA00022723"/>
    </source>
</evidence>
<dbReference type="Proteomes" id="UP000588068">
    <property type="component" value="Unassembled WGS sequence"/>
</dbReference>
<name>A0A841HUL6_9GAMM</name>
<reference evidence="11 12" key="1">
    <citation type="submission" date="2020-08" db="EMBL/GenBank/DDBJ databases">
        <title>Genomic Encyclopedia of Type Strains, Phase IV (KMG-IV): sequencing the most valuable type-strain genomes for metagenomic binning, comparative biology and taxonomic classification.</title>
        <authorList>
            <person name="Goeker M."/>
        </authorList>
    </citation>
    <scope>NUCLEOTIDE SEQUENCE [LARGE SCALE GENOMIC DNA]</scope>
    <source>
        <strain evidence="11 12">DSM 26723</strain>
    </source>
</reference>
<feature type="chain" id="PRO_5032495185" evidence="10">
    <location>
        <begin position="27"/>
        <end position="254"/>
    </location>
</feature>
<evidence type="ECO:0000313" key="11">
    <source>
        <dbReference type="EMBL" id="MBB6095672.1"/>
    </source>
</evidence>
<dbReference type="InterPro" id="IPR002326">
    <property type="entry name" value="Cyt_c1"/>
</dbReference>
<evidence type="ECO:0000256" key="1">
    <source>
        <dbReference type="ARBA" id="ARBA00004370"/>
    </source>
</evidence>
<gene>
    <name evidence="11" type="ORF">HNQ60_004563</name>
</gene>
<dbReference type="InterPro" id="IPR036909">
    <property type="entry name" value="Cyt_c-like_dom_sf"/>
</dbReference>
<dbReference type="GO" id="GO:0020037">
    <property type="term" value="F:heme binding"/>
    <property type="evidence" value="ECO:0007669"/>
    <property type="project" value="InterPro"/>
</dbReference>
<feature type="binding site" description="covalent" evidence="8">
    <location>
        <position position="61"/>
    </location>
    <ligand>
        <name>heme c</name>
        <dbReference type="ChEBI" id="CHEBI:61717"/>
    </ligand>
</feature>
<dbReference type="Gene3D" id="1.10.760.10">
    <property type="entry name" value="Cytochrome c-like domain"/>
    <property type="match status" value="1"/>
</dbReference>
<dbReference type="AlphaFoldDB" id="A0A841HUL6"/>
<accession>A0A841HUL6</accession>
<keyword evidence="5 9" id="KW-1133">Transmembrane helix</keyword>
<keyword evidence="10" id="KW-0732">Signal</keyword>
<evidence type="ECO:0000256" key="8">
    <source>
        <dbReference type="PIRSR" id="PIRSR602326-1"/>
    </source>
</evidence>
<keyword evidence="4 8" id="KW-0479">Metal-binding</keyword>
<feature type="binding site" description="covalent" evidence="8">
    <location>
        <position position="60"/>
    </location>
    <ligand>
        <name>heme c</name>
        <dbReference type="ChEBI" id="CHEBI:61717"/>
    </ligand>
</feature>
<feature type="transmembrane region" description="Helical" evidence="9">
    <location>
        <begin position="227"/>
        <end position="245"/>
    </location>
</feature>
<dbReference type="GO" id="GO:0009055">
    <property type="term" value="F:electron transfer activity"/>
    <property type="evidence" value="ECO:0007669"/>
    <property type="project" value="InterPro"/>
</dbReference>
<evidence type="ECO:0000313" key="12">
    <source>
        <dbReference type="Proteomes" id="UP000588068"/>
    </source>
</evidence>
<keyword evidence="6 8" id="KW-0408">Iron</keyword>
<feature type="binding site" description="covalent" evidence="8">
    <location>
        <position position="57"/>
    </location>
    <ligand>
        <name>heme c</name>
        <dbReference type="ChEBI" id="CHEBI:61717"/>
    </ligand>
</feature>
<comment type="cofactor">
    <cofactor evidence="8">
        <name>heme c</name>
        <dbReference type="ChEBI" id="CHEBI:61717"/>
    </cofactor>
    <text evidence="8">Binds 1 heme c group covalently per subunit.</text>
</comment>
<dbReference type="EMBL" id="JACHHZ010000006">
    <property type="protein sequence ID" value="MBB6095672.1"/>
    <property type="molecule type" value="Genomic_DNA"/>
</dbReference>
<sequence>MMLIKKPVIALALGLALAALPVVGSASEAGGLLQAARNDVSNVASLQRGARNFVNYCLGCHSAKYVRYNRLATDLGLSEAQVMQNLMFTGERPHDTMRIAMKTEDARHWFGTQPPDLSLIARARGADYLYTFLKSFYLDPTRTTGVNNTMLPGTAMPHVLWELQGYQKAVYEGQSDAAHDAVHKKFTGFELVQKGSLTPQEYDQFVRDTVNFLDYIGEPVQLKRQSLGLKVLAFLAVFFLFAYFLKKEYWKDVK</sequence>
<feature type="signal peptide" evidence="10">
    <location>
        <begin position="1"/>
        <end position="26"/>
    </location>
</feature>
<keyword evidence="12" id="KW-1185">Reference proteome</keyword>
<dbReference type="SUPFAM" id="SSF46626">
    <property type="entry name" value="Cytochrome c"/>
    <property type="match status" value="1"/>
</dbReference>